<accession>A0A2V2N823</accession>
<name>A0A2V2N823_9EURY</name>
<dbReference type="EMBL" id="QGMY01000001">
    <property type="protein sequence ID" value="PWR74695.1"/>
    <property type="molecule type" value="Genomic_DNA"/>
</dbReference>
<evidence type="ECO:0000256" key="2">
    <source>
        <dbReference type="SAM" id="Phobius"/>
    </source>
</evidence>
<keyword evidence="4" id="KW-1185">Reference proteome</keyword>
<comment type="caution">
    <text evidence="3">The sequence shown here is derived from an EMBL/GenBank/DDBJ whole genome shotgun (WGS) entry which is preliminary data.</text>
</comment>
<protein>
    <submittedName>
        <fullName evidence="3">Uncharacterized protein</fullName>
    </submittedName>
</protein>
<reference evidence="3 4" key="1">
    <citation type="submission" date="2018-05" db="EMBL/GenBank/DDBJ databases">
        <title>Draft genome of Methanospirillum lacunae Ki8-1.</title>
        <authorList>
            <person name="Dueholm M.S."/>
            <person name="Nielsen P.H."/>
            <person name="Bakmann L.F."/>
            <person name="Otzen D.E."/>
        </authorList>
    </citation>
    <scope>NUCLEOTIDE SEQUENCE [LARGE SCALE GENOMIC DNA]</scope>
    <source>
        <strain evidence="3 4">Ki8-1</strain>
    </source>
</reference>
<dbReference type="AlphaFoldDB" id="A0A2V2N823"/>
<dbReference type="RefSeq" id="WP_109966895.1">
    <property type="nucleotide sequence ID" value="NZ_CP176093.1"/>
</dbReference>
<evidence type="ECO:0000313" key="3">
    <source>
        <dbReference type="EMBL" id="PWR74695.1"/>
    </source>
</evidence>
<sequence length="215" mass="22634">MADNNYSAGLITGEKSPVTMFVWSSNLTRAVLCLFFMFLLIPSVFAGGAGAGFGDYGDFGVSEGARMGANAHYSGLIAGNISATSSTPRVMTPLPTATPKPTVTQTPAYQNKTSTNVTTEGNQTNSSIAADNFTSSSTNNSEPTLGDLIRAGDWNAITAYHDQKRIEQANFHDTTGVNATQEEVKSQGTSKNADQNDSALAHDDDSVVTVVYPCS</sequence>
<evidence type="ECO:0000256" key="1">
    <source>
        <dbReference type="SAM" id="MobiDB-lite"/>
    </source>
</evidence>
<keyword evidence="2" id="KW-1133">Transmembrane helix</keyword>
<evidence type="ECO:0000313" key="4">
    <source>
        <dbReference type="Proteomes" id="UP000245657"/>
    </source>
</evidence>
<dbReference type="GeneID" id="97548878"/>
<organism evidence="3 4">
    <name type="scientific">Methanospirillum lacunae</name>
    <dbReference type="NCBI Taxonomy" id="668570"/>
    <lineage>
        <taxon>Archaea</taxon>
        <taxon>Methanobacteriati</taxon>
        <taxon>Methanobacteriota</taxon>
        <taxon>Stenosarchaea group</taxon>
        <taxon>Methanomicrobia</taxon>
        <taxon>Methanomicrobiales</taxon>
        <taxon>Methanospirillaceae</taxon>
        <taxon>Methanospirillum</taxon>
    </lineage>
</organism>
<gene>
    <name evidence="3" type="ORF">DK846_00130</name>
</gene>
<feature type="region of interest" description="Disordered" evidence="1">
    <location>
        <begin position="181"/>
        <end position="204"/>
    </location>
</feature>
<keyword evidence="2" id="KW-0472">Membrane</keyword>
<dbReference type="Proteomes" id="UP000245657">
    <property type="component" value="Unassembled WGS sequence"/>
</dbReference>
<feature type="transmembrane region" description="Helical" evidence="2">
    <location>
        <begin position="20"/>
        <end position="41"/>
    </location>
</feature>
<feature type="compositionally biased region" description="Polar residues" evidence="1">
    <location>
        <begin position="99"/>
        <end position="141"/>
    </location>
</feature>
<proteinExistence type="predicted"/>
<feature type="compositionally biased region" description="Polar residues" evidence="1">
    <location>
        <begin position="181"/>
        <end position="198"/>
    </location>
</feature>
<feature type="region of interest" description="Disordered" evidence="1">
    <location>
        <begin position="87"/>
        <end position="141"/>
    </location>
</feature>
<keyword evidence="2" id="KW-0812">Transmembrane</keyword>